<dbReference type="AlphaFoldDB" id="H2Y375"/>
<reference evidence="2" key="3">
    <citation type="submission" date="2025-08" db="UniProtKB">
        <authorList>
            <consortium name="Ensembl"/>
        </authorList>
    </citation>
    <scope>IDENTIFICATION</scope>
</reference>
<sequence>CENKTHHDHELNKQGAYHSPANSPENTRSKSK</sequence>
<dbReference type="Proteomes" id="UP000008144">
    <property type="component" value="Chromosome 10"/>
</dbReference>
<accession>H2Y375</accession>
<feature type="region of interest" description="Disordered" evidence="1">
    <location>
        <begin position="1"/>
        <end position="32"/>
    </location>
</feature>
<reference evidence="2" key="2">
    <citation type="journal article" date="2008" name="Genome Biol.">
        <title>Improved genome assembly and evidence-based global gene model set for the chordate Ciona intestinalis: new insight into intron and operon populations.</title>
        <authorList>
            <person name="Satou Y."/>
            <person name="Mineta K."/>
            <person name="Ogasawara M."/>
            <person name="Sasakura Y."/>
            <person name="Shoguchi E."/>
            <person name="Ueno K."/>
            <person name="Yamada L."/>
            <person name="Matsumoto J."/>
            <person name="Wasserscheid J."/>
            <person name="Dewar K."/>
            <person name="Wiley G.B."/>
            <person name="Macmil S.L."/>
            <person name="Roe B.A."/>
            <person name="Zeller R.W."/>
            <person name="Hastings K.E."/>
            <person name="Lemaire P."/>
            <person name="Lindquist E."/>
            <person name="Endo T."/>
            <person name="Hotta K."/>
            <person name="Inaba K."/>
        </authorList>
    </citation>
    <scope>NUCLEOTIDE SEQUENCE [LARGE SCALE GENOMIC DNA]</scope>
    <source>
        <strain evidence="2">wild type</strain>
    </source>
</reference>
<dbReference type="InParanoid" id="H2Y375"/>
<evidence type="ECO:0000313" key="3">
    <source>
        <dbReference type="Proteomes" id="UP000008144"/>
    </source>
</evidence>
<proteinExistence type="predicted"/>
<evidence type="ECO:0000256" key="1">
    <source>
        <dbReference type="SAM" id="MobiDB-lite"/>
    </source>
</evidence>
<dbReference type="EMBL" id="EAAA01000619">
    <property type="status" value="NOT_ANNOTATED_CDS"/>
    <property type="molecule type" value="Genomic_DNA"/>
</dbReference>
<evidence type="ECO:0000313" key="2">
    <source>
        <dbReference type="Ensembl" id="ENSCINP00000036360.1"/>
    </source>
</evidence>
<dbReference type="HOGENOM" id="CLU_3394021_0_0_1"/>
<feature type="compositionally biased region" description="Basic and acidic residues" evidence="1">
    <location>
        <begin position="1"/>
        <end position="12"/>
    </location>
</feature>
<organism evidence="2 3">
    <name type="scientific">Ciona intestinalis</name>
    <name type="common">Transparent sea squirt</name>
    <name type="synonym">Ascidia intestinalis</name>
    <dbReference type="NCBI Taxonomy" id="7719"/>
    <lineage>
        <taxon>Eukaryota</taxon>
        <taxon>Metazoa</taxon>
        <taxon>Chordata</taxon>
        <taxon>Tunicata</taxon>
        <taxon>Ascidiacea</taxon>
        <taxon>Phlebobranchia</taxon>
        <taxon>Cionidae</taxon>
        <taxon>Ciona</taxon>
    </lineage>
</organism>
<keyword evidence="3" id="KW-1185">Reference proteome</keyword>
<reference evidence="3" key="1">
    <citation type="journal article" date="2002" name="Science">
        <title>The draft genome of Ciona intestinalis: insights into chordate and vertebrate origins.</title>
        <authorList>
            <person name="Dehal P."/>
            <person name="Satou Y."/>
            <person name="Campbell R.K."/>
            <person name="Chapman J."/>
            <person name="Degnan B."/>
            <person name="De Tomaso A."/>
            <person name="Davidson B."/>
            <person name="Di Gregorio A."/>
            <person name="Gelpke M."/>
            <person name="Goodstein D.M."/>
            <person name="Harafuji N."/>
            <person name="Hastings K.E."/>
            <person name="Ho I."/>
            <person name="Hotta K."/>
            <person name="Huang W."/>
            <person name="Kawashima T."/>
            <person name="Lemaire P."/>
            <person name="Martinez D."/>
            <person name="Meinertzhagen I.A."/>
            <person name="Necula S."/>
            <person name="Nonaka M."/>
            <person name="Putnam N."/>
            <person name="Rash S."/>
            <person name="Saiga H."/>
            <person name="Satake M."/>
            <person name="Terry A."/>
            <person name="Yamada L."/>
            <person name="Wang H.G."/>
            <person name="Awazu S."/>
            <person name="Azumi K."/>
            <person name="Boore J."/>
            <person name="Branno M."/>
            <person name="Chin-Bow S."/>
            <person name="DeSantis R."/>
            <person name="Doyle S."/>
            <person name="Francino P."/>
            <person name="Keys D.N."/>
            <person name="Haga S."/>
            <person name="Hayashi H."/>
            <person name="Hino K."/>
            <person name="Imai K.S."/>
            <person name="Inaba K."/>
            <person name="Kano S."/>
            <person name="Kobayashi K."/>
            <person name="Kobayashi M."/>
            <person name="Lee B.I."/>
            <person name="Makabe K.W."/>
            <person name="Manohar C."/>
            <person name="Matassi G."/>
            <person name="Medina M."/>
            <person name="Mochizuki Y."/>
            <person name="Mount S."/>
            <person name="Morishita T."/>
            <person name="Miura S."/>
            <person name="Nakayama A."/>
            <person name="Nishizaka S."/>
            <person name="Nomoto H."/>
            <person name="Ohta F."/>
            <person name="Oishi K."/>
            <person name="Rigoutsos I."/>
            <person name="Sano M."/>
            <person name="Sasaki A."/>
            <person name="Sasakura Y."/>
            <person name="Shoguchi E."/>
            <person name="Shin-i T."/>
            <person name="Spagnuolo A."/>
            <person name="Stainier D."/>
            <person name="Suzuki M.M."/>
            <person name="Tassy O."/>
            <person name="Takatori N."/>
            <person name="Tokuoka M."/>
            <person name="Yagi K."/>
            <person name="Yoshizaki F."/>
            <person name="Wada S."/>
            <person name="Zhang C."/>
            <person name="Hyatt P.D."/>
            <person name="Larimer F."/>
            <person name="Detter C."/>
            <person name="Doggett N."/>
            <person name="Glavina T."/>
            <person name="Hawkins T."/>
            <person name="Richardson P."/>
            <person name="Lucas S."/>
            <person name="Kohara Y."/>
            <person name="Levine M."/>
            <person name="Satoh N."/>
            <person name="Rokhsar D.S."/>
        </authorList>
    </citation>
    <scope>NUCLEOTIDE SEQUENCE [LARGE SCALE GENOMIC DNA]</scope>
</reference>
<dbReference type="Ensembl" id="ENSCINT00000035592.1">
    <property type="protein sequence ID" value="ENSCINP00000036360.1"/>
    <property type="gene ID" value="ENSCING00000023279.1"/>
</dbReference>
<reference evidence="2" key="4">
    <citation type="submission" date="2025-09" db="UniProtKB">
        <authorList>
            <consortium name="Ensembl"/>
        </authorList>
    </citation>
    <scope>IDENTIFICATION</scope>
</reference>
<name>H2Y375_CIOIN</name>
<protein>
    <submittedName>
        <fullName evidence="2">Uncharacterized protein</fullName>
    </submittedName>
</protein>